<name>A0ABQ9GET1_9NEOP</name>
<keyword evidence="3" id="KW-1185">Reference proteome</keyword>
<accession>A0ABQ9GET1</accession>
<feature type="region of interest" description="Disordered" evidence="1">
    <location>
        <begin position="77"/>
        <end position="101"/>
    </location>
</feature>
<reference evidence="2 3" key="1">
    <citation type="submission" date="2023-02" db="EMBL/GenBank/DDBJ databases">
        <title>LHISI_Scaffold_Assembly.</title>
        <authorList>
            <person name="Stuart O.P."/>
            <person name="Cleave R."/>
            <person name="Magrath M.J.L."/>
            <person name="Mikheyev A.S."/>
        </authorList>
    </citation>
    <scope>NUCLEOTIDE SEQUENCE [LARGE SCALE GENOMIC DNA]</scope>
    <source>
        <strain evidence="2">Daus_M_001</strain>
        <tissue evidence="2">Leg muscle</tissue>
    </source>
</reference>
<evidence type="ECO:0000313" key="2">
    <source>
        <dbReference type="EMBL" id="KAJ8870904.1"/>
    </source>
</evidence>
<dbReference type="EMBL" id="JARBHB010000012">
    <property type="protein sequence ID" value="KAJ8870904.1"/>
    <property type="molecule type" value="Genomic_DNA"/>
</dbReference>
<evidence type="ECO:0000313" key="3">
    <source>
        <dbReference type="Proteomes" id="UP001159363"/>
    </source>
</evidence>
<sequence length="851" mass="93353">MSRQSQCSRVLQAPSCTVGFTRRFHTLSSIQATNTSLVVVLQSPVVHTSLHTRALARWPPSKTVPTAGPRQYIHLLGRHPESSPTCELGRGSPGPGERRSVTPASLAAVGIYGIPRREAIGRERIVPGRGEGEMGHLPWRGAANPAPAAAHGTNIEGRRKPDAKVQKYEPYTTADTTLQHSLSPGQRTLHNTDQVTSPTHQWRRTAHELLVVYGEGVSACVWCGRYTKTVVAASLSAQKYNPELAWTQRSPDMRIAQLSDKLRHIRQRLECSPPIEANQVQSPAGPLPDFRKWESCQMMPLVGGFSRESPVSPAVVFRVTPLNRVTCNVVQGSSSCESYEDYDSKLWYLHSAIAGTCTAEEIIFEVTIYSILRDMEDFGCGECQGSWMGCDAVLRCGRQVVLMQLTQSPESDSLLAEEGSGSGSFPVSHVDDEDQNFDWPEQGSGSGDGTTVYTTSYLKDLRSEMYPGGGSVETTDCLSLKRVADMIYSQVKVARYDVLPRKIEPPPHLIYQTEAKVVVFARRHNSGRVSDVGCLFDSPVGPWKPPSCGIIADAVCCGKNMFALLTSCDILSVSLSDMFNCSPPEAFDESIMRKGCGYPSSQCADGEPGPEAAQRREDAVTSRRQWLQRFAAPLGCPAPCDICGKCSTVRRVDDALTFVLRLESGVSTAVCHEMPPHARYLDPTSIHYAACTEDLGTGLAPVVSVSRRLMPVKEGILFSFNRRKNQRRQQLQHLDTFLEPRHQDTVPWKLSCRVKVIPTSPLTLWCRGGDLLRVGDHHDTMYAPSGIDLPPRVLNSHCPLVVLRGLHSGAGKSTSTGQYRAVPATITPQLTPSLPGKVKHEAAFSQLEDLW</sequence>
<comment type="caution">
    <text evidence="2">The sequence shown here is derived from an EMBL/GenBank/DDBJ whole genome shotgun (WGS) entry which is preliminary data.</text>
</comment>
<feature type="region of interest" description="Disordered" evidence="1">
    <location>
        <begin position="412"/>
        <end position="450"/>
    </location>
</feature>
<dbReference type="Proteomes" id="UP001159363">
    <property type="component" value="Chromosome 11"/>
</dbReference>
<evidence type="ECO:0000256" key="1">
    <source>
        <dbReference type="SAM" id="MobiDB-lite"/>
    </source>
</evidence>
<gene>
    <name evidence="2" type="ORF">PR048_027205</name>
</gene>
<proteinExistence type="predicted"/>
<organism evidence="2 3">
    <name type="scientific">Dryococelus australis</name>
    <dbReference type="NCBI Taxonomy" id="614101"/>
    <lineage>
        <taxon>Eukaryota</taxon>
        <taxon>Metazoa</taxon>
        <taxon>Ecdysozoa</taxon>
        <taxon>Arthropoda</taxon>
        <taxon>Hexapoda</taxon>
        <taxon>Insecta</taxon>
        <taxon>Pterygota</taxon>
        <taxon>Neoptera</taxon>
        <taxon>Polyneoptera</taxon>
        <taxon>Phasmatodea</taxon>
        <taxon>Verophasmatodea</taxon>
        <taxon>Anareolatae</taxon>
        <taxon>Phasmatidae</taxon>
        <taxon>Eurycanthinae</taxon>
        <taxon>Dryococelus</taxon>
    </lineage>
</organism>
<protein>
    <submittedName>
        <fullName evidence="2">Uncharacterized protein</fullName>
    </submittedName>
</protein>